<dbReference type="KEGG" id="tsv:DSM104635_01239"/>
<evidence type="ECO:0000313" key="1">
    <source>
        <dbReference type="EMBL" id="QGZ94421.1"/>
    </source>
</evidence>
<accession>A0A6I6MKD1</accession>
<dbReference type="Proteomes" id="UP000431269">
    <property type="component" value="Chromosome"/>
</dbReference>
<protein>
    <submittedName>
        <fullName evidence="1">Uncharacterized protein</fullName>
    </submittedName>
</protein>
<reference evidence="2" key="1">
    <citation type="submission" date="2019-12" db="EMBL/GenBank/DDBJ databases">
        <title>Complete genome of Terracaulis silvestris 0127_4.</title>
        <authorList>
            <person name="Vieira S."/>
            <person name="Riedel T."/>
            <person name="Sproer C."/>
            <person name="Pascual J."/>
            <person name="Boedeker C."/>
            <person name="Overmann J."/>
        </authorList>
    </citation>
    <scope>NUCLEOTIDE SEQUENCE [LARGE SCALE GENOMIC DNA]</scope>
    <source>
        <strain evidence="2">0127_4</strain>
    </source>
</reference>
<dbReference type="EMBL" id="CP047045">
    <property type="protein sequence ID" value="QGZ94421.1"/>
    <property type="molecule type" value="Genomic_DNA"/>
</dbReference>
<name>A0A6I6MKD1_9CAUL</name>
<dbReference type="AlphaFoldDB" id="A0A6I6MKD1"/>
<gene>
    <name evidence="1" type="ORF">DSM104635_01239</name>
</gene>
<evidence type="ECO:0000313" key="2">
    <source>
        <dbReference type="Proteomes" id="UP000431269"/>
    </source>
</evidence>
<keyword evidence="2" id="KW-1185">Reference proteome</keyword>
<organism evidence="1 2">
    <name type="scientific">Terricaulis silvestris</name>
    <dbReference type="NCBI Taxonomy" id="2686094"/>
    <lineage>
        <taxon>Bacteria</taxon>
        <taxon>Pseudomonadati</taxon>
        <taxon>Pseudomonadota</taxon>
        <taxon>Alphaproteobacteria</taxon>
        <taxon>Caulobacterales</taxon>
        <taxon>Caulobacteraceae</taxon>
        <taxon>Terricaulis</taxon>
    </lineage>
</organism>
<proteinExistence type="predicted"/>
<sequence>MSRGVAVLVSIIVFWHSGLGALSKAYVAHGELPFA</sequence>